<sequence>MLLPPSTSSRKVQRVSANNNSAGCRRWLTSVIGGVVFTLGVLTLPSDEGNVVDSLPNRQRYDVQLPTENPLPSVLPYITLALTNRQSSSHPTGKFHEVVNHNDILNESPDIKESSNYFKNKDNICAGSAPDFATTACDDLSIDQPQAGSDVTWGYNGLMKVNYDPHPNPFAQTSMCPINVHWHLGAEHRSAGQYDEDGTGPDRPLQWPPLRPGFSCHHYDASDTKFTTPYAFKYCKYMQVGETYEVHWPHSSGGACGTIYQYQTPFTNGVFCHFSEEQVKLFTPQMMADNVGIQGQVFTIVNDEDYFYPDLMRGMIVDDETMGVDITVYTGSSTGQTFDNTNACSTVTPITWHVDRKCHLISASSFDAMCRDMALQVSDMSSHLTPQGSRELVADEYAADNHLYFGMGRGSSDVKAPPKS</sequence>
<dbReference type="InterPro" id="IPR018883">
    <property type="entry name" value="Delta_CA"/>
</dbReference>
<evidence type="ECO:0000313" key="1">
    <source>
        <dbReference type="EMBL" id="KAL3826309.1"/>
    </source>
</evidence>
<dbReference type="Proteomes" id="UP001530377">
    <property type="component" value="Unassembled WGS sequence"/>
</dbReference>
<accession>A0ABD3SNZ6</accession>
<comment type="caution">
    <text evidence="1">The sequence shown here is derived from an EMBL/GenBank/DDBJ whole genome shotgun (WGS) entry which is preliminary data.</text>
</comment>
<evidence type="ECO:0000313" key="2">
    <source>
        <dbReference type="Proteomes" id="UP001530377"/>
    </source>
</evidence>
<organism evidence="1 2">
    <name type="scientific">Cyclostephanos tholiformis</name>
    <dbReference type="NCBI Taxonomy" id="382380"/>
    <lineage>
        <taxon>Eukaryota</taxon>
        <taxon>Sar</taxon>
        <taxon>Stramenopiles</taxon>
        <taxon>Ochrophyta</taxon>
        <taxon>Bacillariophyta</taxon>
        <taxon>Coscinodiscophyceae</taxon>
        <taxon>Thalassiosirophycidae</taxon>
        <taxon>Stephanodiscales</taxon>
        <taxon>Stephanodiscaceae</taxon>
        <taxon>Cyclostephanos</taxon>
    </lineage>
</organism>
<dbReference type="EMBL" id="JALLPB020000024">
    <property type="protein sequence ID" value="KAL3826309.1"/>
    <property type="molecule type" value="Genomic_DNA"/>
</dbReference>
<proteinExistence type="predicted"/>
<keyword evidence="2" id="KW-1185">Reference proteome</keyword>
<gene>
    <name evidence="1" type="ORF">ACHAXA_004627</name>
</gene>
<reference evidence="1 2" key="1">
    <citation type="submission" date="2024-10" db="EMBL/GenBank/DDBJ databases">
        <title>Updated reference genomes for cyclostephanoid diatoms.</title>
        <authorList>
            <person name="Roberts W.R."/>
            <person name="Alverson A.J."/>
        </authorList>
    </citation>
    <scope>NUCLEOTIDE SEQUENCE [LARGE SCALE GENOMIC DNA]</scope>
    <source>
        <strain evidence="1 2">AJA228-03</strain>
    </source>
</reference>
<protein>
    <submittedName>
        <fullName evidence="1">Uncharacterized protein</fullName>
    </submittedName>
</protein>
<dbReference type="AlphaFoldDB" id="A0ABD3SNZ6"/>
<dbReference type="Pfam" id="PF10563">
    <property type="entry name" value="CA_like"/>
    <property type="match status" value="1"/>
</dbReference>
<name>A0ABD3SNZ6_9STRA</name>